<evidence type="ECO:0000313" key="2">
    <source>
        <dbReference type="Proteomes" id="UP000027138"/>
    </source>
</evidence>
<organism evidence="1 2">
    <name type="scientific">Jatropha curcas</name>
    <name type="common">Barbados nut</name>
    <dbReference type="NCBI Taxonomy" id="180498"/>
    <lineage>
        <taxon>Eukaryota</taxon>
        <taxon>Viridiplantae</taxon>
        <taxon>Streptophyta</taxon>
        <taxon>Embryophyta</taxon>
        <taxon>Tracheophyta</taxon>
        <taxon>Spermatophyta</taxon>
        <taxon>Magnoliopsida</taxon>
        <taxon>eudicotyledons</taxon>
        <taxon>Gunneridae</taxon>
        <taxon>Pentapetalae</taxon>
        <taxon>rosids</taxon>
        <taxon>fabids</taxon>
        <taxon>Malpighiales</taxon>
        <taxon>Euphorbiaceae</taxon>
        <taxon>Crotonoideae</taxon>
        <taxon>Jatropheae</taxon>
        <taxon>Jatropha</taxon>
    </lineage>
</organism>
<dbReference type="AlphaFoldDB" id="A0A067KK42"/>
<evidence type="ECO:0000313" key="1">
    <source>
        <dbReference type="EMBL" id="KDP36502.1"/>
    </source>
</evidence>
<proteinExistence type="predicted"/>
<dbReference type="Proteomes" id="UP000027138">
    <property type="component" value="Unassembled WGS sequence"/>
</dbReference>
<keyword evidence="2" id="KW-1185">Reference proteome</keyword>
<name>A0A067KK42_JATCU</name>
<sequence length="80" mass="8827">MTEASTESEWLKKISKFEDFLGIGDETSKHTSKSWILQSVLATEDAEEVDKKVLKTKLAAEKIEATPAEEEGVADADEVI</sequence>
<reference evidence="1 2" key="1">
    <citation type="journal article" date="2014" name="PLoS ONE">
        <title>Global Analysis of Gene Expression Profiles in Physic Nut (Jatropha curcas L.) Seedlings Exposed to Salt Stress.</title>
        <authorList>
            <person name="Zhang L."/>
            <person name="Zhang C."/>
            <person name="Wu P."/>
            <person name="Chen Y."/>
            <person name="Li M."/>
            <person name="Jiang H."/>
            <person name="Wu G."/>
        </authorList>
    </citation>
    <scope>NUCLEOTIDE SEQUENCE [LARGE SCALE GENOMIC DNA]</scope>
    <source>
        <strain evidence="2">cv. GZQX0401</strain>
        <tissue evidence="1">Young leaves</tissue>
    </source>
</reference>
<dbReference type="EMBL" id="KK914432">
    <property type="protein sequence ID" value="KDP36502.1"/>
    <property type="molecule type" value="Genomic_DNA"/>
</dbReference>
<gene>
    <name evidence="1" type="ORF">JCGZ_09347</name>
</gene>
<protein>
    <submittedName>
        <fullName evidence="1">Uncharacterized protein</fullName>
    </submittedName>
</protein>
<accession>A0A067KK42</accession>